<evidence type="ECO:0000259" key="2">
    <source>
        <dbReference type="Pfam" id="PF01408"/>
    </source>
</evidence>
<dbReference type="PANTHER" id="PTHR43818:SF11">
    <property type="entry name" value="BCDNA.GH03377"/>
    <property type="match status" value="1"/>
</dbReference>
<evidence type="ECO:0000313" key="3">
    <source>
        <dbReference type="EMBL" id="PWN91273.1"/>
    </source>
</evidence>
<protein>
    <submittedName>
        <fullName evidence="3">NAD-P-binding protein</fullName>
    </submittedName>
</protein>
<dbReference type="Proteomes" id="UP000245768">
    <property type="component" value="Unassembled WGS sequence"/>
</dbReference>
<sequence length="376" mass="41418">MAPSQLDATSPIRVGILGAGEVSQVVHLPTLAYLSQSYKVTAICDVSREAVAHAQAKFHIAFGCHDSAELCAREDVDLVVVASADEFHAIHAVQAADKGKHVLIEKPMTLTREDARLVEEARKRNGVHISVGYMRRYTSVWARFLDLVADSGPIQYAVVRDLGGPNSTFVSQSGTDPKYFTDIAPQDVEAKRSETQRIARTAPGKTRSKDARLHKIFRLLGSLGSHDLSCMRHVFGGLPKECRAAFASQSGDFIAAQFVYGQEGEDDFAVNYETGIHAIGLFDAFIEVFCRDRIVKIKYDTPYVKGLPITITVRENSGVDGRGFDEKVIRPTFVDAYTAEFLRLEKALRAGAKVTEEHPSDAVKDLDVFDMILDKL</sequence>
<dbReference type="InterPro" id="IPR000683">
    <property type="entry name" value="Gfo/Idh/MocA-like_OxRdtase_N"/>
</dbReference>
<accession>A0A316YTC4</accession>
<dbReference type="Pfam" id="PF01408">
    <property type="entry name" value="GFO_IDH_MocA"/>
    <property type="match status" value="1"/>
</dbReference>
<feature type="domain" description="Gfo/Idh/MocA-like oxidoreductase N-terminal" evidence="2">
    <location>
        <begin position="12"/>
        <end position="133"/>
    </location>
</feature>
<dbReference type="InterPro" id="IPR050463">
    <property type="entry name" value="Gfo/Idh/MocA_oxidrdct_glycsds"/>
</dbReference>
<dbReference type="STRING" id="215250.A0A316YTC4"/>
<reference evidence="3 4" key="1">
    <citation type="journal article" date="2018" name="Mol. Biol. Evol.">
        <title>Broad Genomic Sampling Reveals a Smut Pathogenic Ancestry of the Fungal Clade Ustilaginomycotina.</title>
        <authorList>
            <person name="Kijpornyongpan T."/>
            <person name="Mondo S.J."/>
            <person name="Barry K."/>
            <person name="Sandor L."/>
            <person name="Lee J."/>
            <person name="Lipzen A."/>
            <person name="Pangilinan J."/>
            <person name="LaButti K."/>
            <person name="Hainaut M."/>
            <person name="Henrissat B."/>
            <person name="Grigoriev I.V."/>
            <person name="Spatafora J.W."/>
            <person name="Aime M.C."/>
        </authorList>
    </citation>
    <scope>NUCLEOTIDE SEQUENCE [LARGE SCALE GENOMIC DNA]</scope>
    <source>
        <strain evidence="3 4">MCA 4198</strain>
    </source>
</reference>
<dbReference type="InterPro" id="IPR036291">
    <property type="entry name" value="NAD(P)-bd_dom_sf"/>
</dbReference>
<dbReference type="AlphaFoldDB" id="A0A316YTC4"/>
<keyword evidence="1" id="KW-0560">Oxidoreductase</keyword>
<dbReference type="GO" id="GO:0016491">
    <property type="term" value="F:oxidoreductase activity"/>
    <property type="evidence" value="ECO:0007669"/>
    <property type="project" value="UniProtKB-KW"/>
</dbReference>
<dbReference type="OrthoDB" id="446809at2759"/>
<dbReference type="RefSeq" id="XP_025378471.1">
    <property type="nucleotide sequence ID" value="XM_025519535.1"/>
</dbReference>
<dbReference type="Gene3D" id="3.30.360.10">
    <property type="entry name" value="Dihydrodipicolinate Reductase, domain 2"/>
    <property type="match status" value="1"/>
</dbReference>
<dbReference type="SUPFAM" id="SSF51735">
    <property type="entry name" value="NAD(P)-binding Rossmann-fold domains"/>
    <property type="match status" value="1"/>
</dbReference>
<dbReference type="Gene3D" id="3.40.50.720">
    <property type="entry name" value="NAD(P)-binding Rossmann-like Domain"/>
    <property type="match status" value="1"/>
</dbReference>
<proteinExistence type="predicted"/>
<evidence type="ECO:0000313" key="4">
    <source>
        <dbReference type="Proteomes" id="UP000245768"/>
    </source>
</evidence>
<dbReference type="PANTHER" id="PTHR43818">
    <property type="entry name" value="BCDNA.GH03377"/>
    <property type="match status" value="1"/>
</dbReference>
<dbReference type="EMBL" id="KZ819635">
    <property type="protein sequence ID" value="PWN91273.1"/>
    <property type="molecule type" value="Genomic_DNA"/>
</dbReference>
<name>A0A316YTC4_9BASI</name>
<dbReference type="GO" id="GO:0000166">
    <property type="term" value="F:nucleotide binding"/>
    <property type="evidence" value="ECO:0007669"/>
    <property type="project" value="InterPro"/>
</dbReference>
<dbReference type="GeneID" id="37041451"/>
<organism evidence="3 4">
    <name type="scientific">Acaromyces ingoldii</name>
    <dbReference type="NCBI Taxonomy" id="215250"/>
    <lineage>
        <taxon>Eukaryota</taxon>
        <taxon>Fungi</taxon>
        <taxon>Dikarya</taxon>
        <taxon>Basidiomycota</taxon>
        <taxon>Ustilaginomycotina</taxon>
        <taxon>Exobasidiomycetes</taxon>
        <taxon>Exobasidiales</taxon>
        <taxon>Cryptobasidiaceae</taxon>
        <taxon>Acaromyces</taxon>
    </lineage>
</organism>
<evidence type="ECO:0000256" key="1">
    <source>
        <dbReference type="ARBA" id="ARBA00023002"/>
    </source>
</evidence>
<gene>
    <name evidence="3" type="ORF">FA10DRAFT_249467</name>
</gene>
<keyword evidence="4" id="KW-1185">Reference proteome</keyword>
<dbReference type="InParanoid" id="A0A316YTC4"/>